<gene>
    <name evidence="1" type="ORF">PLEPLA_LOCUS32994</name>
</gene>
<organism evidence="1 2">
    <name type="scientific">Pleuronectes platessa</name>
    <name type="common">European plaice</name>
    <dbReference type="NCBI Taxonomy" id="8262"/>
    <lineage>
        <taxon>Eukaryota</taxon>
        <taxon>Metazoa</taxon>
        <taxon>Chordata</taxon>
        <taxon>Craniata</taxon>
        <taxon>Vertebrata</taxon>
        <taxon>Euteleostomi</taxon>
        <taxon>Actinopterygii</taxon>
        <taxon>Neopterygii</taxon>
        <taxon>Teleostei</taxon>
        <taxon>Neoteleostei</taxon>
        <taxon>Acanthomorphata</taxon>
        <taxon>Carangaria</taxon>
        <taxon>Pleuronectiformes</taxon>
        <taxon>Pleuronectoidei</taxon>
        <taxon>Pleuronectidae</taxon>
        <taxon>Pleuronectes</taxon>
    </lineage>
</organism>
<proteinExistence type="predicted"/>
<accession>A0A9N7V9B4</accession>
<feature type="non-terminal residue" evidence="1">
    <location>
        <position position="1"/>
    </location>
</feature>
<feature type="non-terminal residue" evidence="1">
    <location>
        <position position="104"/>
    </location>
</feature>
<evidence type="ECO:0000313" key="2">
    <source>
        <dbReference type="Proteomes" id="UP001153269"/>
    </source>
</evidence>
<dbReference type="EMBL" id="CADEAL010003594">
    <property type="protein sequence ID" value="CAB1445263.1"/>
    <property type="molecule type" value="Genomic_DNA"/>
</dbReference>
<comment type="caution">
    <text evidence="1">The sequence shown here is derived from an EMBL/GenBank/DDBJ whole genome shotgun (WGS) entry which is preliminary data.</text>
</comment>
<dbReference type="Proteomes" id="UP001153269">
    <property type="component" value="Unassembled WGS sequence"/>
</dbReference>
<keyword evidence="2" id="KW-1185">Reference proteome</keyword>
<sequence>RSKTNQLLFGQPTLLPQRNTSATSLSGHDHSLDCRNKYFQNYRKAINAHDESPQHCDILPTGFVETLPLDQVRSTSTLQFADQVVSLGLWLNVFGDKAVSAYPY</sequence>
<name>A0A9N7V9B4_PLEPL</name>
<protein>
    <submittedName>
        <fullName evidence="1">Uncharacterized protein</fullName>
    </submittedName>
</protein>
<dbReference type="AlphaFoldDB" id="A0A9N7V9B4"/>
<reference evidence="1" key="1">
    <citation type="submission" date="2020-03" db="EMBL/GenBank/DDBJ databases">
        <authorList>
            <person name="Weist P."/>
        </authorList>
    </citation>
    <scope>NUCLEOTIDE SEQUENCE</scope>
</reference>
<evidence type="ECO:0000313" key="1">
    <source>
        <dbReference type="EMBL" id="CAB1445263.1"/>
    </source>
</evidence>